<dbReference type="CDD" id="cd00371">
    <property type="entry name" value="HMA"/>
    <property type="match status" value="1"/>
</dbReference>
<dbReference type="InterPro" id="IPR006121">
    <property type="entry name" value="HMA_dom"/>
</dbReference>
<dbReference type="EMBL" id="JRFU01000024">
    <property type="protein sequence ID" value="PWE87656.1"/>
    <property type="molecule type" value="Genomic_DNA"/>
</dbReference>
<accession>A0A2V1JTX3</accession>
<evidence type="ECO:0000313" key="2">
    <source>
        <dbReference type="Proteomes" id="UP000245288"/>
    </source>
</evidence>
<dbReference type="Gene3D" id="3.30.70.100">
    <property type="match status" value="1"/>
</dbReference>
<organism evidence="1 2">
    <name type="scientific">Eubacterium ramulus</name>
    <dbReference type="NCBI Taxonomy" id="39490"/>
    <lineage>
        <taxon>Bacteria</taxon>
        <taxon>Bacillati</taxon>
        <taxon>Bacillota</taxon>
        <taxon>Clostridia</taxon>
        <taxon>Eubacteriales</taxon>
        <taxon>Eubacteriaceae</taxon>
        <taxon>Eubacterium</taxon>
    </lineage>
</organism>
<protein>
    <submittedName>
        <fullName evidence="1">ATPase P</fullName>
    </submittedName>
</protein>
<proteinExistence type="predicted"/>
<dbReference type="OrthoDB" id="9813965at2"/>
<dbReference type="RefSeq" id="WP_109214742.1">
    <property type="nucleotide sequence ID" value="NZ_CABMEW010000012.1"/>
</dbReference>
<gene>
    <name evidence="1" type="ORF">LG34_02705</name>
</gene>
<name>A0A2V1JTX3_EUBRA</name>
<sequence length="88" mass="9961">MVKTVLKIDGMSCSMCEAHMNEVIRNNFKVNKVSSSASAGETVIISDAELDIPWVKKQVKDIGYKVLSYEAEPYEKKEKKGFFHFGKK</sequence>
<dbReference type="SUPFAM" id="SSF55008">
    <property type="entry name" value="HMA, heavy metal-associated domain"/>
    <property type="match status" value="1"/>
</dbReference>
<keyword evidence="2" id="KW-1185">Reference proteome</keyword>
<evidence type="ECO:0000313" key="1">
    <source>
        <dbReference type="EMBL" id="PWE87656.1"/>
    </source>
</evidence>
<dbReference type="AlphaFoldDB" id="A0A2V1JTX3"/>
<reference evidence="1 2" key="1">
    <citation type="submission" date="2014-09" db="EMBL/GenBank/DDBJ databases">
        <title>Butyrate-producing bacteria isolated from human gut.</title>
        <authorList>
            <person name="Zhang Q."/>
            <person name="Zhao L."/>
        </authorList>
    </citation>
    <scope>NUCLEOTIDE SEQUENCE [LARGE SCALE GENOMIC DNA]</scope>
    <source>
        <strain evidence="1 2">21</strain>
    </source>
</reference>
<dbReference type="InterPro" id="IPR036163">
    <property type="entry name" value="HMA_dom_sf"/>
</dbReference>
<dbReference type="GO" id="GO:0046872">
    <property type="term" value="F:metal ion binding"/>
    <property type="evidence" value="ECO:0007669"/>
    <property type="project" value="InterPro"/>
</dbReference>
<dbReference type="Proteomes" id="UP000245288">
    <property type="component" value="Unassembled WGS sequence"/>
</dbReference>
<comment type="caution">
    <text evidence="1">The sequence shown here is derived from an EMBL/GenBank/DDBJ whole genome shotgun (WGS) entry which is preliminary data.</text>
</comment>